<feature type="transmembrane region" description="Helical" evidence="1">
    <location>
        <begin position="12"/>
        <end position="32"/>
    </location>
</feature>
<evidence type="ECO:0000313" key="3">
    <source>
        <dbReference type="Proteomes" id="UP000177583"/>
    </source>
</evidence>
<comment type="caution">
    <text evidence="2">The sequence shown here is derived from an EMBL/GenBank/DDBJ whole genome shotgun (WGS) entry which is preliminary data.</text>
</comment>
<evidence type="ECO:0000256" key="1">
    <source>
        <dbReference type="SAM" id="Phobius"/>
    </source>
</evidence>
<proteinExistence type="predicted"/>
<name>A0A1F6GQD4_9PROT</name>
<dbReference type="AlphaFoldDB" id="A0A1F6GQD4"/>
<gene>
    <name evidence="2" type="ORF">A2557_09640</name>
</gene>
<accession>A0A1F6GQD4</accession>
<keyword evidence="1" id="KW-0812">Transmembrane</keyword>
<evidence type="ECO:0000313" key="2">
    <source>
        <dbReference type="EMBL" id="OGH00324.1"/>
    </source>
</evidence>
<keyword evidence="1" id="KW-0472">Membrane</keyword>
<dbReference type="InterPro" id="IPR007136">
    <property type="entry name" value="DUF347"/>
</dbReference>
<dbReference type="Proteomes" id="UP000177583">
    <property type="component" value="Unassembled WGS sequence"/>
</dbReference>
<sequence>MLAPLYGSHSKVLLFWIVFILTRPFGATFGDLLTKTQAQGGLDLGKVGASAFLGVILVLVVVAETRAEKKRTFLEPSAVPSPQDLAVQGQGCGGGFFPRI</sequence>
<dbReference type="EMBL" id="MFNF01000047">
    <property type="protein sequence ID" value="OGH00324.1"/>
    <property type="molecule type" value="Genomic_DNA"/>
</dbReference>
<dbReference type="Pfam" id="PF03988">
    <property type="entry name" value="DUF347"/>
    <property type="match status" value="1"/>
</dbReference>
<keyword evidence="1" id="KW-1133">Transmembrane helix</keyword>
<feature type="transmembrane region" description="Helical" evidence="1">
    <location>
        <begin position="44"/>
        <end position="63"/>
    </location>
</feature>
<protein>
    <submittedName>
        <fullName evidence="2">Uncharacterized protein</fullName>
    </submittedName>
</protein>
<reference evidence="2 3" key="1">
    <citation type="journal article" date="2016" name="Nat. Commun.">
        <title>Thousands of microbial genomes shed light on interconnected biogeochemical processes in an aquifer system.</title>
        <authorList>
            <person name="Anantharaman K."/>
            <person name="Brown C.T."/>
            <person name="Hug L.A."/>
            <person name="Sharon I."/>
            <person name="Castelle C.J."/>
            <person name="Probst A.J."/>
            <person name="Thomas B.C."/>
            <person name="Singh A."/>
            <person name="Wilkins M.J."/>
            <person name="Karaoz U."/>
            <person name="Brodie E.L."/>
            <person name="Williams K.H."/>
            <person name="Hubbard S.S."/>
            <person name="Banfield J.F."/>
        </authorList>
    </citation>
    <scope>NUCLEOTIDE SEQUENCE [LARGE SCALE GENOMIC DNA]</scope>
</reference>
<organism evidence="2 3">
    <name type="scientific">Candidatus Lambdaproteobacteria bacterium RIFOXYD2_FULL_56_26</name>
    <dbReference type="NCBI Taxonomy" id="1817773"/>
    <lineage>
        <taxon>Bacteria</taxon>
        <taxon>Pseudomonadati</taxon>
        <taxon>Pseudomonadota</taxon>
        <taxon>Candidatus Lambdaproteobacteria</taxon>
    </lineage>
</organism>